<dbReference type="OrthoDB" id="1298661at2759"/>
<keyword evidence="3" id="KW-0808">Transferase</keyword>
<comment type="catalytic activity">
    <reaction evidence="9">
        <text>N-terminal L-prolyl-L-prolyl-L-lysyl-[protein] + 2 S-adenosyl-L-methionine = N-terminal N,N-dimethyl-L-prolyl-L-prolyl-L-lysyl-[protein] + 2 S-adenosyl-L-homocysteine + 2 H(+)</text>
        <dbReference type="Rhea" id="RHEA:54736"/>
        <dbReference type="Rhea" id="RHEA-COMP:13787"/>
        <dbReference type="Rhea" id="RHEA-COMP:13974"/>
        <dbReference type="ChEBI" id="CHEBI:15378"/>
        <dbReference type="ChEBI" id="CHEBI:57856"/>
        <dbReference type="ChEBI" id="CHEBI:59789"/>
        <dbReference type="ChEBI" id="CHEBI:138059"/>
        <dbReference type="ChEBI" id="CHEBI:138318"/>
        <dbReference type="EC" id="2.1.1.244"/>
    </reaction>
</comment>
<dbReference type="Proteomes" id="UP000785679">
    <property type="component" value="Unassembled WGS sequence"/>
</dbReference>
<dbReference type="SUPFAM" id="SSF53335">
    <property type="entry name" value="S-adenosyl-L-methionine-dependent methyltransferases"/>
    <property type="match status" value="1"/>
</dbReference>
<gene>
    <name evidence="11" type="ORF">FGO68_gene10625</name>
</gene>
<keyword evidence="4" id="KW-0949">S-adenosyl-L-methionine</keyword>
<evidence type="ECO:0000256" key="5">
    <source>
        <dbReference type="ARBA" id="ARBA00039112"/>
    </source>
</evidence>
<evidence type="ECO:0000256" key="1">
    <source>
        <dbReference type="ARBA" id="ARBA00009059"/>
    </source>
</evidence>
<dbReference type="PANTHER" id="PTHR12753:SF0">
    <property type="entry name" value="ALPHA N-TERMINAL PROTEIN METHYLTRANSFERASE 1"/>
    <property type="match status" value="1"/>
</dbReference>
<comment type="catalytic activity">
    <reaction evidence="10">
        <text>N-terminal L-alanyl-L-prolyl-L-lysyl-[protein] + 3 S-adenosyl-L-methionine = N-terminal N,N,N-trimethyl-L-alanyl-L-prolyl-L-lysyl-[protein] + 3 S-adenosyl-L-homocysteine + 3 H(+)</text>
        <dbReference type="Rhea" id="RHEA:54712"/>
        <dbReference type="Rhea" id="RHEA-COMP:13785"/>
        <dbReference type="Rhea" id="RHEA-COMP:13971"/>
        <dbReference type="ChEBI" id="CHEBI:15378"/>
        <dbReference type="ChEBI" id="CHEBI:57856"/>
        <dbReference type="ChEBI" id="CHEBI:59789"/>
        <dbReference type="ChEBI" id="CHEBI:138057"/>
        <dbReference type="ChEBI" id="CHEBI:138315"/>
        <dbReference type="EC" id="2.1.1.244"/>
    </reaction>
</comment>
<protein>
    <recommendedName>
        <fullName evidence="6">Alpha N-terminal protein methyltransferase 1</fullName>
        <ecNumber evidence="5">2.1.1.244</ecNumber>
    </recommendedName>
    <alternativeName>
        <fullName evidence="7">X-Pro-Lys N-terminal protein methyltransferase 1</fullName>
    </alternativeName>
</protein>
<evidence type="ECO:0000256" key="6">
    <source>
        <dbReference type="ARBA" id="ARBA00039449"/>
    </source>
</evidence>
<dbReference type="GO" id="GO:0071885">
    <property type="term" value="F:N-terminal protein N-methyltransferase activity"/>
    <property type="evidence" value="ECO:0007669"/>
    <property type="project" value="UniProtKB-EC"/>
</dbReference>
<name>A0A8J8P7X9_HALGN</name>
<dbReference type="AlphaFoldDB" id="A0A8J8P7X9"/>
<dbReference type="Gene3D" id="3.40.50.150">
    <property type="entry name" value="Vaccinia Virus protein VP39"/>
    <property type="match status" value="1"/>
</dbReference>
<comment type="similarity">
    <text evidence="1">Belongs to the methyltransferase superfamily. NTM1 family.</text>
</comment>
<evidence type="ECO:0000256" key="10">
    <source>
        <dbReference type="ARBA" id="ARBA00048167"/>
    </source>
</evidence>
<dbReference type="CDD" id="cd02440">
    <property type="entry name" value="AdoMet_MTases"/>
    <property type="match status" value="1"/>
</dbReference>
<dbReference type="GO" id="GO:0032259">
    <property type="term" value="P:methylation"/>
    <property type="evidence" value="ECO:0007669"/>
    <property type="project" value="UniProtKB-KW"/>
</dbReference>
<evidence type="ECO:0000256" key="7">
    <source>
        <dbReference type="ARBA" id="ARBA00043129"/>
    </source>
</evidence>
<dbReference type="InterPro" id="IPR008576">
    <property type="entry name" value="MeTrfase_NTM1"/>
</dbReference>
<dbReference type="PANTHER" id="PTHR12753">
    <property type="entry name" value="AD-003 - RELATED"/>
    <property type="match status" value="1"/>
</dbReference>
<keyword evidence="2" id="KW-0489">Methyltransferase</keyword>
<dbReference type="GO" id="GO:0005737">
    <property type="term" value="C:cytoplasm"/>
    <property type="evidence" value="ECO:0007669"/>
    <property type="project" value="TreeGrafter"/>
</dbReference>
<evidence type="ECO:0000313" key="12">
    <source>
        <dbReference type="Proteomes" id="UP000785679"/>
    </source>
</evidence>
<evidence type="ECO:0000256" key="4">
    <source>
        <dbReference type="ARBA" id="ARBA00022691"/>
    </source>
</evidence>
<evidence type="ECO:0000256" key="8">
    <source>
        <dbReference type="ARBA" id="ARBA00047306"/>
    </source>
</evidence>
<dbReference type="EMBL" id="RRYP01000423">
    <property type="protein sequence ID" value="TNV87460.1"/>
    <property type="molecule type" value="Genomic_DNA"/>
</dbReference>
<dbReference type="Pfam" id="PF05891">
    <property type="entry name" value="Methyltransf_PK"/>
    <property type="match status" value="1"/>
</dbReference>
<sequence length="318" mass="36514">MFSFHSFIFPTHYGVLGFWGPQNPKTPTDQAIARGYNIQNMITRSSGKVSKLKSKEQRGEDTFGNQYQSIDQMWKSELKPEEAKMMEAAGIIPEGGIKGRVGDEKQWYKKQIEYWDSQEASINGVLGGYGHVHHTDIDTSSGFLNHFKDRIGTGRALDCGAGMGRVTKHLLLPRFAKVDMVEPSKVQIDKGRIYVESENVENFYMVGLQEFEFQHKYDVVWVQWVLCYLTDADLLVFLKKCRANLVDQKKSMLFVKENVHDTSFYVDKDDNSVVRCDKMFEELFEQGGFTVVKHIYQPGFPKDLYRISLFALVVTNPE</sequence>
<comment type="caution">
    <text evidence="11">The sequence shown here is derived from an EMBL/GenBank/DDBJ whole genome shotgun (WGS) entry which is preliminary data.</text>
</comment>
<evidence type="ECO:0000256" key="2">
    <source>
        <dbReference type="ARBA" id="ARBA00022603"/>
    </source>
</evidence>
<keyword evidence="12" id="KW-1185">Reference proteome</keyword>
<dbReference type="InterPro" id="IPR029063">
    <property type="entry name" value="SAM-dependent_MTases_sf"/>
</dbReference>
<organism evidence="11 12">
    <name type="scientific">Halteria grandinella</name>
    <dbReference type="NCBI Taxonomy" id="5974"/>
    <lineage>
        <taxon>Eukaryota</taxon>
        <taxon>Sar</taxon>
        <taxon>Alveolata</taxon>
        <taxon>Ciliophora</taxon>
        <taxon>Intramacronucleata</taxon>
        <taxon>Spirotrichea</taxon>
        <taxon>Stichotrichia</taxon>
        <taxon>Sporadotrichida</taxon>
        <taxon>Halteriidae</taxon>
        <taxon>Halteria</taxon>
    </lineage>
</organism>
<reference evidence="11" key="1">
    <citation type="submission" date="2019-06" db="EMBL/GenBank/DDBJ databases">
        <authorList>
            <person name="Zheng W."/>
        </authorList>
    </citation>
    <scope>NUCLEOTIDE SEQUENCE</scope>
    <source>
        <strain evidence="11">QDHG01</strain>
    </source>
</reference>
<comment type="catalytic activity">
    <reaction evidence="8">
        <text>N-terminal L-seryl-L-prolyl-L-lysyl-[protein] + 3 S-adenosyl-L-methionine = N-terminal N,N,N-trimethyl-L-seryl-L-prolyl-L-lysyl-[protein] + 3 S-adenosyl-L-homocysteine + 3 H(+)</text>
        <dbReference type="Rhea" id="RHEA:54724"/>
        <dbReference type="Rhea" id="RHEA-COMP:13789"/>
        <dbReference type="Rhea" id="RHEA-COMP:13973"/>
        <dbReference type="ChEBI" id="CHEBI:15378"/>
        <dbReference type="ChEBI" id="CHEBI:57856"/>
        <dbReference type="ChEBI" id="CHEBI:59789"/>
        <dbReference type="ChEBI" id="CHEBI:138061"/>
        <dbReference type="ChEBI" id="CHEBI:138317"/>
        <dbReference type="EC" id="2.1.1.244"/>
    </reaction>
</comment>
<evidence type="ECO:0000256" key="9">
    <source>
        <dbReference type="ARBA" id="ARBA00047885"/>
    </source>
</evidence>
<accession>A0A8J8P7X9</accession>
<dbReference type="EC" id="2.1.1.244" evidence="5"/>
<evidence type="ECO:0000256" key="3">
    <source>
        <dbReference type="ARBA" id="ARBA00022679"/>
    </source>
</evidence>
<evidence type="ECO:0000313" key="11">
    <source>
        <dbReference type="EMBL" id="TNV87460.1"/>
    </source>
</evidence>
<proteinExistence type="inferred from homology"/>